<feature type="binding site" evidence="3">
    <location>
        <begin position="27"/>
        <end position="34"/>
    </location>
    <ligand>
        <name>GTP</name>
        <dbReference type="ChEBI" id="CHEBI:37565"/>
    </ligand>
</feature>
<dbReference type="InParanoid" id="A0A409WPN7"/>
<evidence type="ECO:0000256" key="1">
    <source>
        <dbReference type="ARBA" id="ARBA00022741"/>
    </source>
</evidence>
<dbReference type="GO" id="GO:0046872">
    <property type="term" value="F:metal ion binding"/>
    <property type="evidence" value="ECO:0007669"/>
    <property type="project" value="UniProtKB-KW"/>
</dbReference>
<dbReference type="AlphaFoldDB" id="A0A409WPN7"/>
<accession>A0A409WPN7</accession>
<name>A0A409WPN7_PSICY</name>
<reference evidence="5 6" key="1">
    <citation type="journal article" date="2018" name="Evol. Lett.">
        <title>Horizontal gene cluster transfer increased hallucinogenic mushroom diversity.</title>
        <authorList>
            <person name="Reynolds H.T."/>
            <person name="Vijayakumar V."/>
            <person name="Gluck-Thaler E."/>
            <person name="Korotkin H.B."/>
            <person name="Matheny P.B."/>
            <person name="Slot J.C."/>
        </authorList>
    </citation>
    <scope>NUCLEOTIDE SEQUENCE [LARGE SCALE GENOMIC DNA]</scope>
    <source>
        <strain evidence="5 6">2631</strain>
    </source>
</reference>
<dbReference type="InterPro" id="IPR027417">
    <property type="entry name" value="P-loop_NTPase"/>
</dbReference>
<sequence>MSSIIRRLMDRLYPSGNGSQITITILGLDYTGKTTLLYLLKLGEIVQTIPSIGFNVETFDVPTSSGKPFRITGWDVGTGCGKRLYGLLHHYINNSKALVWMVDASDSERVSESVEALGEILVSASRASDNIDGGKKERPILILANKSDRPNAMSLDYIRIAFSKITSGKITSVFKTSLTENTIVGTGLPEAFGWLQLVIEIADSGKDTSLMKNLSETEAPNPRSPSMLANKIESWLTRIETDSPPDKFLEQFHSFTLPEWDHYTHIRIAYVILTKYGRKEGKDLIFKGLEKYISVSPQTKGRSFHVTMTYFWIQIVHFGIRNMPPLTPDNPSTSPESTQITSDDFSRFILINPYVADGNLWLDYYTKENMMSPKAKGEMVLPDKKPLPNLVIRDAITTFGASG</sequence>
<gene>
    <name evidence="5" type="ORF">CVT25_001751</name>
</gene>
<dbReference type="OrthoDB" id="427186at2759"/>
<keyword evidence="4" id="KW-0460">Magnesium</keyword>
<feature type="binding site" evidence="4">
    <location>
        <position position="34"/>
    </location>
    <ligand>
        <name>Mg(2+)</name>
        <dbReference type="ChEBI" id="CHEBI:18420"/>
    </ligand>
</feature>
<dbReference type="EMBL" id="NHYD01003325">
    <property type="protein sequence ID" value="PPQ80485.1"/>
    <property type="molecule type" value="Genomic_DNA"/>
</dbReference>
<evidence type="ECO:0000313" key="6">
    <source>
        <dbReference type="Proteomes" id="UP000283269"/>
    </source>
</evidence>
<dbReference type="InterPro" id="IPR006689">
    <property type="entry name" value="Small_GTPase_ARF/SAR"/>
</dbReference>
<keyword evidence="2 3" id="KW-0342">GTP-binding</keyword>
<feature type="binding site" evidence="4">
    <location>
        <position position="51"/>
    </location>
    <ligand>
        <name>Mg(2+)</name>
        <dbReference type="ChEBI" id="CHEBI:18420"/>
    </ligand>
</feature>
<feature type="binding site" evidence="3">
    <location>
        <begin position="145"/>
        <end position="148"/>
    </location>
    <ligand>
        <name>GTP</name>
        <dbReference type="ChEBI" id="CHEBI:37565"/>
    </ligand>
</feature>
<evidence type="ECO:0008006" key="7">
    <source>
        <dbReference type="Google" id="ProtNLM"/>
    </source>
</evidence>
<dbReference type="Gene3D" id="3.40.50.300">
    <property type="entry name" value="P-loop containing nucleotide triphosphate hydrolases"/>
    <property type="match status" value="1"/>
</dbReference>
<comment type="caution">
    <text evidence="5">The sequence shown here is derived from an EMBL/GenBank/DDBJ whole genome shotgun (WGS) entry which is preliminary data.</text>
</comment>
<keyword evidence="4" id="KW-0479">Metal-binding</keyword>
<dbReference type="SUPFAM" id="SSF52540">
    <property type="entry name" value="P-loop containing nucleoside triphosphate hydrolases"/>
    <property type="match status" value="1"/>
</dbReference>
<dbReference type="InterPro" id="IPR024156">
    <property type="entry name" value="Small_GTPase_ARF"/>
</dbReference>
<evidence type="ECO:0000256" key="3">
    <source>
        <dbReference type="PIRSR" id="PIRSR606689-1"/>
    </source>
</evidence>
<dbReference type="GO" id="GO:0005525">
    <property type="term" value="F:GTP binding"/>
    <property type="evidence" value="ECO:0007669"/>
    <property type="project" value="UniProtKB-KW"/>
</dbReference>
<dbReference type="SMART" id="SM00177">
    <property type="entry name" value="ARF"/>
    <property type="match status" value="1"/>
</dbReference>
<dbReference type="STRING" id="93625.A0A409WPN7"/>
<proteinExistence type="predicted"/>
<dbReference type="Pfam" id="PF00025">
    <property type="entry name" value="Arf"/>
    <property type="match status" value="1"/>
</dbReference>
<evidence type="ECO:0000256" key="2">
    <source>
        <dbReference type="ARBA" id="ARBA00023134"/>
    </source>
</evidence>
<dbReference type="PANTHER" id="PTHR11711">
    <property type="entry name" value="ADP RIBOSYLATION FACTOR-RELATED"/>
    <property type="match status" value="1"/>
</dbReference>
<evidence type="ECO:0000256" key="4">
    <source>
        <dbReference type="PIRSR" id="PIRSR606689-2"/>
    </source>
</evidence>
<dbReference type="SMART" id="SM00178">
    <property type="entry name" value="SAR"/>
    <property type="match status" value="1"/>
</dbReference>
<evidence type="ECO:0000313" key="5">
    <source>
        <dbReference type="EMBL" id="PPQ80485.1"/>
    </source>
</evidence>
<dbReference type="PROSITE" id="PS51417">
    <property type="entry name" value="ARF"/>
    <property type="match status" value="1"/>
</dbReference>
<organism evidence="5 6">
    <name type="scientific">Psilocybe cyanescens</name>
    <dbReference type="NCBI Taxonomy" id="93625"/>
    <lineage>
        <taxon>Eukaryota</taxon>
        <taxon>Fungi</taxon>
        <taxon>Dikarya</taxon>
        <taxon>Basidiomycota</taxon>
        <taxon>Agaricomycotina</taxon>
        <taxon>Agaricomycetes</taxon>
        <taxon>Agaricomycetidae</taxon>
        <taxon>Agaricales</taxon>
        <taxon>Agaricineae</taxon>
        <taxon>Strophariaceae</taxon>
        <taxon>Psilocybe</taxon>
    </lineage>
</organism>
<dbReference type="Proteomes" id="UP000283269">
    <property type="component" value="Unassembled WGS sequence"/>
</dbReference>
<dbReference type="GO" id="GO:0003924">
    <property type="term" value="F:GTPase activity"/>
    <property type="evidence" value="ECO:0007669"/>
    <property type="project" value="InterPro"/>
</dbReference>
<keyword evidence="1 3" id="KW-0547">Nucleotide-binding</keyword>
<keyword evidence="6" id="KW-1185">Reference proteome</keyword>
<protein>
    <recommendedName>
        <fullName evidence="7">ADP-ribosylation factor</fullName>
    </recommendedName>
</protein>